<comment type="caution">
    <text evidence="11">The sequence shown here is derived from an EMBL/GenBank/DDBJ whole genome shotgun (WGS) entry which is preliminary data.</text>
</comment>
<evidence type="ECO:0000256" key="7">
    <source>
        <dbReference type="ARBA" id="ARBA00023047"/>
    </source>
</evidence>
<evidence type="ECO:0000256" key="4">
    <source>
        <dbReference type="ARBA" id="ARBA00022475"/>
    </source>
</evidence>
<reference evidence="11 12" key="1">
    <citation type="submission" date="2018-04" db="EMBL/GenBank/DDBJ databases">
        <title>Massilia violaceinigra sp. nov., a novel purple-pigmented bacterium isolated from Tianshan glacier, Xinjiang, China.</title>
        <authorList>
            <person name="Wang H."/>
        </authorList>
    </citation>
    <scope>NUCLEOTIDE SEQUENCE [LARGE SCALE GENOMIC DNA]</scope>
    <source>
        <strain evidence="11 12">B448-2</strain>
    </source>
</reference>
<dbReference type="Pfam" id="PF01061">
    <property type="entry name" value="ABC2_membrane"/>
    <property type="match status" value="1"/>
</dbReference>
<protein>
    <recommendedName>
        <fullName evidence="9">Transport permease protein</fullName>
    </recommendedName>
</protein>
<keyword evidence="5 9" id="KW-0812">Transmembrane</keyword>
<name>A0A2U2HNF6_9BURK</name>
<keyword evidence="7" id="KW-0625">Polysaccharide transport</keyword>
<organism evidence="11 12">
    <name type="scientific">Massilia glaciei</name>
    <dbReference type="NCBI Taxonomy" id="1524097"/>
    <lineage>
        <taxon>Bacteria</taxon>
        <taxon>Pseudomonadati</taxon>
        <taxon>Pseudomonadota</taxon>
        <taxon>Betaproteobacteria</taxon>
        <taxon>Burkholderiales</taxon>
        <taxon>Oxalobacteraceae</taxon>
        <taxon>Telluria group</taxon>
        <taxon>Massilia</taxon>
    </lineage>
</organism>
<dbReference type="OrthoDB" id="9786910at2"/>
<evidence type="ECO:0000256" key="8">
    <source>
        <dbReference type="ARBA" id="ARBA00023136"/>
    </source>
</evidence>
<evidence type="ECO:0000256" key="1">
    <source>
        <dbReference type="ARBA" id="ARBA00004651"/>
    </source>
</evidence>
<evidence type="ECO:0000313" key="11">
    <source>
        <dbReference type="EMBL" id="PWF49009.1"/>
    </source>
</evidence>
<evidence type="ECO:0000256" key="2">
    <source>
        <dbReference type="ARBA" id="ARBA00007783"/>
    </source>
</evidence>
<evidence type="ECO:0000259" key="10">
    <source>
        <dbReference type="PROSITE" id="PS51012"/>
    </source>
</evidence>
<dbReference type="InterPro" id="IPR013525">
    <property type="entry name" value="ABC2_TM"/>
</dbReference>
<feature type="transmembrane region" description="Helical" evidence="9">
    <location>
        <begin position="68"/>
        <end position="90"/>
    </location>
</feature>
<keyword evidence="3 9" id="KW-0813">Transport</keyword>
<keyword evidence="8 9" id="KW-0472">Membrane</keyword>
<evidence type="ECO:0000256" key="6">
    <source>
        <dbReference type="ARBA" id="ARBA00022989"/>
    </source>
</evidence>
<dbReference type="InterPro" id="IPR047817">
    <property type="entry name" value="ABC2_TM_bact-type"/>
</dbReference>
<keyword evidence="7" id="KW-0762">Sugar transport</keyword>
<evidence type="ECO:0000313" key="12">
    <source>
        <dbReference type="Proteomes" id="UP000241421"/>
    </source>
</evidence>
<keyword evidence="12" id="KW-1185">Reference proteome</keyword>
<evidence type="ECO:0000256" key="5">
    <source>
        <dbReference type="ARBA" id="ARBA00022692"/>
    </source>
</evidence>
<feature type="transmembrane region" description="Helical" evidence="9">
    <location>
        <begin position="111"/>
        <end position="139"/>
    </location>
</feature>
<keyword evidence="4 9" id="KW-1003">Cell membrane</keyword>
<gene>
    <name evidence="11" type="ORF">C7C56_008980</name>
</gene>
<evidence type="ECO:0000256" key="9">
    <source>
        <dbReference type="RuleBase" id="RU361157"/>
    </source>
</evidence>
<dbReference type="AlphaFoldDB" id="A0A2U2HNF6"/>
<feature type="transmembrane region" description="Helical" evidence="9">
    <location>
        <begin position="237"/>
        <end position="255"/>
    </location>
</feature>
<feature type="domain" description="ABC transmembrane type-2" evidence="10">
    <location>
        <begin position="34"/>
        <end position="258"/>
    </location>
</feature>
<evidence type="ECO:0000256" key="3">
    <source>
        <dbReference type="ARBA" id="ARBA00022448"/>
    </source>
</evidence>
<dbReference type="PANTHER" id="PTHR30413">
    <property type="entry name" value="INNER MEMBRANE TRANSPORT PERMEASE"/>
    <property type="match status" value="1"/>
</dbReference>
<feature type="transmembrane region" description="Helical" evidence="9">
    <location>
        <begin position="32"/>
        <end position="56"/>
    </location>
</feature>
<feature type="transmembrane region" description="Helical" evidence="9">
    <location>
        <begin position="145"/>
        <end position="171"/>
    </location>
</feature>
<comment type="subcellular location">
    <subcellularLocation>
        <location evidence="9">Cell inner membrane</location>
        <topology evidence="9">Multi-pass membrane protein</topology>
    </subcellularLocation>
    <subcellularLocation>
        <location evidence="1">Cell membrane</location>
        <topology evidence="1">Multi-pass membrane protein</topology>
    </subcellularLocation>
</comment>
<feature type="transmembrane region" description="Helical" evidence="9">
    <location>
        <begin position="178"/>
        <end position="197"/>
    </location>
</feature>
<dbReference type="Proteomes" id="UP000241421">
    <property type="component" value="Unassembled WGS sequence"/>
</dbReference>
<keyword evidence="6 9" id="KW-1133">Transmembrane helix</keyword>
<sequence length="266" mass="29440">MSAPLLLRAAWSYRGFVLGSVKREFESKYRNALLGAAWSVLNPVAMILVYTVIFAQVMQARLPGRDSFFAYSIYLCAGILSWGLFAEITGRAQTMFIEKANLIKKIAFPRICLPLIVVLNALLNFCIIFGLFIVFLLATGNFPGMVFWAIVPVLALLALFAIGLGLIVGVLNVFFRDIGQFFGIVLQFWFWLTPIVYTPDIVPVGVRELLAYNPLAAIIGACQTIVVHGAAPHWPSLAPAFALGLGMCWFGLRLFRKRAGDMLDEL</sequence>
<accession>A0A2U2HNF6</accession>
<dbReference type="RefSeq" id="WP_106757096.1">
    <property type="nucleotide sequence ID" value="NZ_PXWF02000121.1"/>
</dbReference>
<dbReference type="EMBL" id="PXWF02000121">
    <property type="protein sequence ID" value="PWF49009.1"/>
    <property type="molecule type" value="Genomic_DNA"/>
</dbReference>
<comment type="similarity">
    <text evidence="2 9">Belongs to the ABC-2 integral membrane protein family.</text>
</comment>
<dbReference type="PROSITE" id="PS51012">
    <property type="entry name" value="ABC_TM2"/>
    <property type="match status" value="1"/>
</dbReference>
<dbReference type="GO" id="GO:0005886">
    <property type="term" value="C:plasma membrane"/>
    <property type="evidence" value="ECO:0007669"/>
    <property type="project" value="UniProtKB-SubCell"/>
</dbReference>
<dbReference type="GO" id="GO:0015920">
    <property type="term" value="P:lipopolysaccharide transport"/>
    <property type="evidence" value="ECO:0007669"/>
    <property type="project" value="TreeGrafter"/>
</dbReference>
<dbReference type="GO" id="GO:0015774">
    <property type="term" value="P:polysaccharide transport"/>
    <property type="evidence" value="ECO:0007669"/>
    <property type="project" value="UniProtKB-KW"/>
</dbReference>
<proteinExistence type="inferred from homology"/>
<dbReference type="GO" id="GO:0140359">
    <property type="term" value="F:ABC-type transporter activity"/>
    <property type="evidence" value="ECO:0007669"/>
    <property type="project" value="InterPro"/>
</dbReference>
<dbReference type="PANTHER" id="PTHR30413:SF10">
    <property type="entry name" value="CAPSULE POLYSACCHARIDE EXPORT INNER-MEMBRANE PROTEIN CTRC"/>
    <property type="match status" value="1"/>
</dbReference>